<dbReference type="AlphaFoldDB" id="A0A8J2S3P0"/>
<dbReference type="Proteomes" id="UP000789595">
    <property type="component" value="Unassembled WGS sequence"/>
</dbReference>
<feature type="coiled-coil region" evidence="1">
    <location>
        <begin position="329"/>
        <end position="428"/>
    </location>
</feature>
<evidence type="ECO:0000313" key="4">
    <source>
        <dbReference type="Proteomes" id="UP000789595"/>
    </source>
</evidence>
<accession>A0A8J2S3P0</accession>
<evidence type="ECO:0000256" key="1">
    <source>
        <dbReference type="SAM" id="Coils"/>
    </source>
</evidence>
<reference evidence="3" key="1">
    <citation type="submission" date="2021-11" db="EMBL/GenBank/DDBJ databases">
        <authorList>
            <consortium name="Genoscope - CEA"/>
            <person name="William W."/>
        </authorList>
    </citation>
    <scope>NUCLEOTIDE SEQUENCE</scope>
</reference>
<organism evidence="3 4">
    <name type="scientific">Pelagomonas calceolata</name>
    <dbReference type="NCBI Taxonomy" id="35677"/>
    <lineage>
        <taxon>Eukaryota</taxon>
        <taxon>Sar</taxon>
        <taxon>Stramenopiles</taxon>
        <taxon>Ochrophyta</taxon>
        <taxon>Pelagophyceae</taxon>
        <taxon>Pelagomonadales</taxon>
        <taxon>Pelagomonadaceae</taxon>
        <taxon>Pelagomonas</taxon>
    </lineage>
</organism>
<keyword evidence="1" id="KW-0175">Coiled coil</keyword>
<feature type="region of interest" description="Disordered" evidence="2">
    <location>
        <begin position="441"/>
        <end position="474"/>
    </location>
</feature>
<feature type="region of interest" description="Disordered" evidence="2">
    <location>
        <begin position="53"/>
        <end position="83"/>
    </location>
</feature>
<feature type="compositionally biased region" description="Basic and acidic residues" evidence="2">
    <location>
        <begin position="53"/>
        <end position="69"/>
    </location>
</feature>
<feature type="region of interest" description="Disordered" evidence="2">
    <location>
        <begin position="537"/>
        <end position="641"/>
    </location>
</feature>
<gene>
    <name evidence="3" type="ORF">PECAL_1P04590</name>
</gene>
<sequence length="641" mass="73788">MSALVNANTRVGMGHTTRAQRSMLAAKESARQRHDDARAFLDPMKRNLHRNAWEERNAQRLDRRRREEEAAAVAKQEQEAAEVEERRKRLEELYKKEQEAWAASPKKEVPVEDDLERARKIDARRKEEQSEARDIARARLEAYRRAQTPEYRAAERLKQMHLHTQQRAQDLVEHASIPKAAAPCAVKTDLVNDHFIPSEHKAPKCEVTIGFDDDGARTLSSGAKRRAFSRCCVEAFDAPNALTVEPLGLAVRVNQEGKPELAATLVIKGDRSSIEERVEAWASRVEAGEVTVRGLRAKWVDSDAVLLARPPKHEAQSAYRKELQQAQEHKALRVEEEKAEERALELQTTSLFEPEKDDEDAVATQRREAKQRLDALEKDAAELRERQAAEKAIRIAEERTEVEEMQAADRAELEKQRIEKAKRVEMERAYRLELARQTQLEEEMAQQQESSLEEPSMAGLSWSERDARKEQDRKASELLQKEIERDWQAKLAAKENRRPVTFNDAEKALREKLWNEHRARLQRTKELARRAHLNVQAENFKRAQDKREREERMRQERLAEAEGAPPVEFDHDLPPHLARKLHPSLRPATADADARRAAQARRDRHFSMAAGRPATADAQRSAATTWEPLATSQWKPTFPQY</sequence>
<dbReference type="EMBL" id="CAKKNE010000001">
    <property type="protein sequence ID" value="CAH0364107.1"/>
    <property type="molecule type" value="Genomic_DNA"/>
</dbReference>
<feature type="compositionally biased region" description="Basic and acidic residues" evidence="2">
    <location>
        <begin position="463"/>
        <end position="474"/>
    </location>
</feature>
<keyword evidence="4" id="KW-1185">Reference proteome</keyword>
<name>A0A8J2S3P0_9STRA</name>
<proteinExistence type="predicted"/>
<evidence type="ECO:0000256" key="2">
    <source>
        <dbReference type="SAM" id="MobiDB-lite"/>
    </source>
</evidence>
<evidence type="ECO:0000313" key="3">
    <source>
        <dbReference type="EMBL" id="CAH0364107.1"/>
    </source>
</evidence>
<feature type="compositionally biased region" description="Polar residues" evidence="2">
    <location>
        <begin position="630"/>
        <end position="641"/>
    </location>
</feature>
<comment type="caution">
    <text evidence="3">The sequence shown here is derived from an EMBL/GenBank/DDBJ whole genome shotgun (WGS) entry which is preliminary data.</text>
</comment>
<protein>
    <submittedName>
        <fullName evidence="3">Uncharacterized protein</fullName>
    </submittedName>
</protein>
<feature type="region of interest" description="Disordered" evidence="2">
    <location>
        <begin position="15"/>
        <end position="34"/>
    </location>
</feature>
<feature type="compositionally biased region" description="Basic and acidic residues" evidence="2">
    <location>
        <begin position="539"/>
        <end position="560"/>
    </location>
</feature>